<dbReference type="Proteomes" id="UP001176941">
    <property type="component" value="Chromosome 25"/>
</dbReference>
<feature type="compositionally biased region" description="Polar residues" evidence="1">
    <location>
        <begin position="177"/>
        <end position="186"/>
    </location>
</feature>
<feature type="compositionally biased region" description="Basic residues" evidence="1">
    <location>
        <begin position="164"/>
        <end position="175"/>
    </location>
</feature>
<evidence type="ECO:0000313" key="3">
    <source>
        <dbReference type="Proteomes" id="UP001176941"/>
    </source>
</evidence>
<feature type="compositionally biased region" description="Low complexity" evidence="1">
    <location>
        <begin position="238"/>
        <end position="250"/>
    </location>
</feature>
<dbReference type="EMBL" id="OX459961">
    <property type="protein sequence ID" value="CAI9166091.1"/>
    <property type="molecule type" value="Genomic_DNA"/>
</dbReference>
<reference evidence="2" key="1">
    <citation type="submission" date="2023-04" db="EMBL/GenBank/DDBJ databases">
        <authorList>
            <consortium name="ELIXIR-Norway"/>
        </authorList>
    </citation>
    <scope>NUCLEOTIDE SEQUENCE [LARGE SCALE GENOMIC DNA]</scope>
</reference>
<name>A0ABN8YYS1_RANTA</name>
<evidence type="ECO:0000313" key="2">
    <source>
        <dbReference type="EMBL" id="CAI9166091.1"/>
    </source>
</evidence>
<gene>
    <name evidence="2" type="ORF">MRATA1EN1_LOCUS15053</name>
</gene>
<protein>
    <submittedName>
        <fullName evidence="2">Uncharacterized protein</fullName>
    </submittedName>
</protein>
<organism evidence="2 3">
    <name type="scientific">Rangifer tarandus platyrhynchus</name>
    <name type="common">Svalbard reindeer</name>
    <dbReference type="NCBI Taxonomy" id="3082113"/>
    <lineage>
        <taxon>Eukaryota</taxon>
        <taxon>Metazoa</taxon>
        <taxon>Chordata</taxon>
        <taxon>Craniata</taxon>
        <taxon>Vertebrata</taxon>
        <taxon>Euteleostomi</taxon>
        <taxon>Mammalia</taxon>
        <taxon>Eutheria</taxon>
        <taxon>Laurasiatheria</taxon>
        <taxon>Artiodactyla</taxon>
        <taxon>Ruminantia</taxon>
        <taxon>Pecora</taxon>
        <taxon>Cervidae</taxon>
        <taxon>Odocoileinae</taxon>
        <taxon>Rangifer</taxon>
    </lineage>
</organism>
<feature type="region of interest" description="Disordered" evidence="1">
    <location>
        <begin position="220"/>
        <end position="287"/>
    </location>
</feature>
<feature type="region of interest" description="Disordered" evidence="1">
    <location>
        <begin position="153"/>
        <end position="208"/>
    </location>
</feature>
<accession>A0ABN8YYS1</accession>
<evidence type="ECO:0000256" key="1">
    <source>
        <dbReference type="SAM" id="MobiDB-lite"/>
    </source>
</evidence>
<keyword evidence="3" id="KW-1185">Reference proteome</keyword>
<sequence>MPSSLLFHLLDLKAEDRQLCCSTNKRLIRSILFHRTRLEKMAEWLRIQPLWGRKLGIGLDHFGEERSGLLGAVALKPVGYTQVMRIKPQWPSFFARVAKPYPRQGLLSSAWTVLPPDLHLLLLSHPSPSPCHLALYVKLLHGIQNCEVDRETTTLHGHQPPSKGHGRREHGRGSRKQVQGYQTLTKGSRDEEGDSMERVASPADRQKLRGVAGCLGRPDFASRAAGEAPPPPPRRLRGLPLACRARSAAGEGRGGGRGRLSRSDLCEGLDSEENKTKWTRQGRPYRR</sequence>
<proteinExistence type="predicted"/>
<feature type="compositionally biased region" description="Basic residues" evidence="1">
    <location>
        <begin position="277"/>
        <end position="287"/>
    </location>
</feature>